<organism evidence="4 5">
    <name type="scientific">Hypsibius exemplaris</name>
    <name type="common">Freshwater tardigrade</name>
    <dbReference type="NCBI Taxonomy" id="2072580"/>
    <lineage>
        <taxon>Eukaryota</taxon>
        <taxon>Metazoa</taxon>
        <taxon>Ecdysozoa</taxon>
        <taxon>Tardigrada</taxon>
        <taxon>Eutardigrada</taxon>
        <taxon>Parachela</taxon>
        <taxon>Hypsibioidea</taxon>
        <taxon>Hypsibiidae</taxon>
        <taxon>Hypsibius</taxon>
    </lineage>
</organism>
<feature type="transmembrane region" description="Helical" evidence="3">
    <location>
        <begin position="20"/>
        <end position="43"/>
    </location>
</feature>
<feature type="compositionally biased region" description="Polar residues" evidence="2">
    <location>
        <begin position="132"/>
        <end position="155"/>
    </location>
</feature>
<comment type="caution">
    <text evidence="4">The sequence shown here is derived from an EMBL/GenBank/DDBJ whole genome shotgun (WGS) entry which is preliminary data.</text>
</comment>
<feature type="compositionally biased region" description="Basic and acidic residues" evidence="2">
    <location>
        <begin position="186"/>
        <end position="203"/>
    </location>
</feature>
<feature type="region of interest" description="Disordered" evidence="2">
    <location>
        <begin position="353"/>
        <end position="424"/>
    </location>
</feature>
<keyword evidence="5" id="KW-1185">Reference proteome</keyword>
<dbReference type="OrthoDB" id="10617277at2759"/>
<evidence type="ECO:0000256" key="1">
    <source>
        <dbReference type="SAM" id="Coils"/>
    </source>
</evidence>
<name>A0A9X6RNC9_HYPEX</name>
<gene>
    <name evidence="4" type="ORF">BV898_18291</name>
</gene>
<evidence type="ECO:0000313" key="4">
    <source>
        <dbReference type="EMBL" id="OWA53872.1"/>
    </source>
</evidence>
<keyword evidence="3" id="KW-0812">Transmembrane</keyword>
<feature type="compositionally biased region" description="Basic and acidic residues" evidence="2">
    <location>
        <begin position="353"/>
        <end position="363"/>
    </location>
</feature>
<keyword evidence="3" id="KW-0472">Membrane</keyword>
<dbReference type="Proteomes" id="UP000192578">
    <property type="component" value="Unassembled WGS sequence"/>
</dbReference>
<evidence type="ECO:0000256" key="3">
    <source>
        <dbReference type="SAM" id="Phobius"/>
    </source>
</evidence>
<dbReference type="EMBL" id="MTYJ01000352">
    <property type="protein sequence ID" value="OWA53872.1"/>
    <property type="molecule type" value="Genomic_DNA"/>
</dbReference>
<feature type="compositionally biased region" description="Basic and acidic residues" evidence="2">
    <location>
        <begin position="81"/>
        <end position="131"/>
    </location>
</feature>
<proteinExistence type="predicted"/>
<sequence>MTTLLFDKVGQKQNLASKLSLLFLFIHCFGIILLTSTSAGPLVRKFHRKTERRHQLQSAVPVDSVELQAGDFAGDYQLELGKPDRRETRQEERRETRQEERRETRQEAVEGRERSLDFGGNRKEQKPERETSQYQSDLVQTGLSEGGVVTNQVNEEQQRRDELDGRVETDGRAPWELSAPLSEETNGNKEFDDPPPADTHDQAQHGAIADEVHKLEAEIKKLESQKDGAGGSTTEDPTATVKTNLTFNLKWKQYKNLTDVDTMELHYKVSGKDSATVQIIFFILIPSFLLILALYLAVTLYWTKCWFWKVVPPDRFYQFERYEIEQDEDPSDLAPLLKTPLEALHDAELREQARQDTNPEEKPVGTIQKAVSHPTGKTEDSKHPETTTLEAAAVPELANDRTTIQPIEIDNGETKAMSSNLLTN</sequence>
<keyword evidence="1" id="KW-0175">Coiled coil</keyword>
<evidence type="ECO:0000313" key="5">
    <source>
        <dbReference type="Proteomes" id="UP000192578"/>
    </source>
</evidence>
<feature type="coiled-coil region" evidence="1">
    <location>
        <begin position="205"/>
        <end position="232"/>
    </location>
</feature>
<feature type="compositionally biased region" description="Basic and acidic residues" evidence="2">
    <location>
        <begin position="156"/>
        <end position="173"/>
    </location>
</feature>
<reference evidence="5" key="1">
    <citation type="submission" date="2017-01" db="EMBL/GenBank/DDBJ databases">
        <title>Comparative genomics of anhydrobiosis in the tardigrade Hypsibius dujardini.</title>
        <authorList>
            <person name="Yoshida Y."/>
            <person name="Koutsovoulos G."/>
            <person name="Laetsch D."/>
            <person name="Stevens L."/>
            <person name="Kumar S."/>
            <person name="Horikawa D."/>
            <person name="Ishino K."/>
            <person name="Komine S."/>
            <person name="Tomita M."/>
            <person name="Blaxter M."/>
            <person name="Arakawa K."/>
        </authorList>
    </citation>
    <scope>NUCLEOTIDE SEQUENCE [LARGE SCALE GENOMIC DNA]</scope>
    <source>
        <strain evidence="5">Z151</strain>
    </source>
</reference>
<feature type="compositionally biased region" description="Basic and acidic residues" evidence="2">
    <location>
        <begin position="376"/>
        <end position="385"/>
    </location>
</feature>
<accession>A0A9X6RNC9</accession>
<keyword evidence="3" id="KW-1133">Transmembrane helix</keyword>
<dbReference type="AlphaFoldDB" id="A0A9X6RNC9"/>
<protein>
    <submittedName>
        <fullName evidence="4">Uncharacterized protein</fullName>
    </submittedName>
</protein>
<feature type="transmembrane region" description="Helical" evidence="3">
    <location>
        <begin position="279"/>
        <end position="302"/>
    </location>
</feature>
<feature type="region of interest" description="Disordered" evidence="2">
    <location>
        <begin position="76"/>
        <end position="203"/>
    </location>
</feature>
<evidence type="ECO:0000256" key="2">
    <source>
        <dbReference type="SAM" id="MobiDB-lite"/>
    </source>
</evidence>